<keyword evidence="2" id="KW-0378">Hydrolase</keyword>
<dbReference type="GO" id="GO:0006508">
    <property type="term" value="P:proteolysis"/>
    <property type="evidence" value="ECO:0007669"/>
    <property type="project" value="UniProtKB-KW"/>
</dbReference>
<evidence type="ECO:0000256" key="3">
    <source>
        <dbReference type="ARBA" id="ARBA00022825"/>
    </source>
</evidence>
<dbReference type="PROSITE" id="PS00138">
    <property type="entry name" value="SUBTILASE_SER"/>
    <property type="match status" value="1"/>
</dbReference>
<evidence type="ECO:0000256" key="4">
    <source>
        <dbReference type="PROSITE-ProRule" id="PRU01240"/>
    </source>
</evidence>
<dbReference type="GO" id="GO:0004252">
    <property type="term" value="F:serine-type endopeptidase activity"/>
    <property type="evidence" value="ECO:0007669"/>
    <property type="project" value="InterPro"/>
</dbReference>
<evidence type="ECO:0000313" key="8">
    <source>
        <dbReference type="EMBL" id="KAI0292343.1"/>
    </source>
</evidence>
<comment type="caution">
    <text evidence="4">Lacks conserved residue(s) required for the propagation of feature annotation.</text>
</comment>
<dbReference type="AlphaFoldDB" id="A0AAD4LVL5"/>
<dbReference type="EMBL" id="WTXG01000063">
    <property type="protein sequence ID" value="KAI0295088.1"/>
    <property type="molecule type" value="Genomic_DNA"/>
</dbReference>
<keyword evidence="1" id="KW-0645">Protease</keyword>
<dbReference type="Pfam" id="PF00082">
    <property type="entry name" value="Peptidase_S8"/>
    <property type="match status" value="1"/>
</dbReference>
<comment type="caution">
    <text evidence="8">The sequence shown here is derived from an EMBL/GenBank/DDBJ whole genome shotgun (WGS) entry which is preliminary data.</text>
</comment>
<dbReference type="EMBL" id="WTXG01000312">
    <property type="protein sequence ID" value="KAI0289425.1"/>
    <property type="molecule type" value="Genomic_DNA"/>
</dbReference>
<evidence type="ECO:0000313" key="7">
    <source>
        <dbReference type="EMBL" id="KAI0290100.1"/>
    </source>
</evidence>
<accession>A0AAD4LVL5</accession>
<dbReference type="EMBL" id="WTXG01000252">
    <property type="protein sequence ID" value="KAI0290100.1"/>
    <property type="molecule type" value="Genomic_DNA"/>
</dbReference>
<dbReference type="PROSITE" id="PS51892">
    <property type="entry name" value="SUBTILASE"/>
    <property type="match status" value="1"/>
</dbReference>
<reference evidence="8" key="1">
    <citation type="journal article" date="2022" name="New Phytol.">
        <title>Evolutionary transition to the ectomycorrhizal habit in the genomes of a hyperdiverse lineage of mushroom-forming fungi.</title>
        <authorList>
            <person name="Looney B."/>
            <person name="Miyauchi S."/>
            <person name="Morin E."/>
            <person name="Drula E."/>
            <person name="Courty P.E."/>
            <person name="Kohler A."/>
            <person name="Kuo A."/>
            <person name="LaButti K."/>
            <person name="Pangilinan J."/>
            <person name="Lipzen A."/>
            <person name="Riley R."/>
            <person name="Andreopoulos W."/>
            <person name="He G."/>
            <person name="Johnson J."/>
            <person name="Nolan M."/>
            <person name="Tritt A."/>
            <person name="Barry K.W."/>
            <person name="Grigoriev I.V."/>
            <person name="Nagy L.G."/>
            <person name="Hibbett D."/>
            <person name="Henrissat B."/>
            <person name="Matheny P.B."/>
            <person name="Labbe J."/>
            <person name="Martin F.M."/>
        </authorList>
    </citation>
    <scope>NUCLEOTIDE SEQUENCE</scope>
    <source>
        <strain evidence="8">BPL690</strain>
    </source>
</reference>
<dbReference type="EMBL" id="WTXG01000124">
    <property type="protein sequence ID" value="KAI0292343.1"/>
    <property type="molecule type" value="Genomic_DNA"/>
</dbReference>
<evidence type="ECO:0000313" key="9">
    <source>
        <dbReference type="EMBL" id="KAI0295088.1"/>
    </source>
</evidence>
<evidence type="ECO:0000259" key="5">
    <source>
        <dbReference type="Pfam" id="PF00082"/>
    </source>
</evidence>
<keyword evidence="10" id="KW-1185">Reference proteome</keyword>
<keyword evidence="3" id="KW-0720">Serine protease</keyword>
<dbReference type="InterPro" id="IPR000209">
    <property type="entry name" value="Peptidase_S8/S53_dom"/>
</dbReference>
<name>A0AAD4LVL5_9AGAM</name>
<proteinExistence type="inferred from homology"/>
<dbReference type="InterPro" id="IPR036852">
    <property type="entry name" value="Peptidase_S8/S53_dom_sf"/>
</dbReference>
<comment type="similarity">
    <text evidence="4">Belongs to the peptidase S8 family.</text>
</comment>
<protein>
    <recommendedName>
        <fullName evidence="5">Peptidase S8/S53 domain-containing protein</fullName>
    </recommendedName>
</protein>
<evidence type="ECO:0000313" key="6">
    <source>
        <dbReference type="EMBL" id="KAI0289425.1"/>
    </source>
</evidence>
<evidence type="ECO:0000256" key="2">
    <source>
        <dbReference type="ARBA" id="ARBA00022801"/>
    </source>
</evidence>
<dbReference type="Gene3D" id="3.40.50.200">
    <property type="entry name" value="Peptidase S8/S53 domain"/>
    <property type="match status" value="1"/>
</dbReference>
<evidence type="ECO:0000256" key="1">
    <source>
        <dbReference type="ARBA" id="ARBA00022670"/>
    </source>
</evidence>
<dbReference type="SUPFAM" id="SSF52743">
    <property type="entry name" value="Subtilisin-like"/>
    <property type="match status" value="1"/>
</dbReference>
<feature type="domain" description="Peptidase S8/S53" evidence="5">
    <location>
        <begin position="3"/>
        <end position="28"/>
    </location>
</feature>
<organism evidence="8 10">
    <name type="scientific">Multifurca ochricompacta</name>
    <dbReference type="NCBI Taxonomy" id="376703"/>
    <lineage>
        <taxon>Eukaryota</taxon>
        <taxon>Fungi</taxon>
        <taxon>Dikarya</taxon>
        <taxon>Basidiomycota</taxon>
        <taxon>Agaricomycotina</taxon>
        <taxon>Agaricomycetes</taxon>
        <taxon>Russulales</taxon>
        <taxon>Russulaceae</taxon>
        <taxon>Multifurca</taxon>
    </lineage>
</organism>
<dbReference type="InterPro" id="IPR023828">
    <property type="entry name" value="Peptidase_S8_Ser-AS"/>
</dbReference>
<dbReference type="Proteomes" id="UP001203297">
    <property type="component" value="Unassembled WGS sequence"/>
</dbReference>
<gene>
    <name evidence="9" type="ORF">B0F90DRAFT_1753243</name>
    <name evidence="8" type="ORF">B0F90DRAFT_1770676</name>
    <name evidence="7" type="ORF">B0F90DRAFT_1789039</name>
    <name evidence="6" type="ORF">B0F90DRAFT_1794194</name>
</gene>
<sequence>NIISGTSMASPHVAGLLAYHLSTLPSTLKSNPLASSIPGWNITNHSNFIAPADLKAEVIKLSSQGLLS</sequence>
<feature type="non-terminal residue" evidence="8">
    <location>
        <position position="68"/>
    </location>
</feature>
<evidence type="ECO:0000313" key="10">
    <source>
        <dbReference type="Proteomes" id="UP001203297"/>
    </source>
</evidence>